<comment type="caution">
    <text evidence="3">The sequence shown here is derived from an EMBL/GenBank/DDBJ whole genome shotgun (WGS) entry which is preliminary data.</text>
</comment>
<reference evidence="3" key="1">
    <citation type="journal article" date="2023" name="Antonie Van Leeuwenhoek">
        <title>Mesoterricola silvestris gen. nov., sp. nov., Mesoterricola sediminis sp. nov., Geothrix oryzae sp. nov., Geothrix edaphica sp. nov., Geothrix rubra sp. nov., and Geothrix limicola sp. nov., six novel members of Acidobacteriota isolated from soils.</title>
        <authorList>
            <person name="Itoh H."/>
            <person name="Sugisawa Y."/>
            <person name="Mise K."/>
            <person name="Xu Z."/>
            <person name="Kuniyasu M."/>
            <person name="Ushijima N."/>
            <person name="Kawano K."/>
            <person name="Kobayashi E."/>
            <person name="Shiratori Y."/>
            <person name="Masuda Y."/>
            <person name="Senoo K."/>
        </authorList>
    </citation>
    <scope>NUCLEOTIDE SEQUENCE</scope>
    <source>
        <strain evidence="3">Red802</strain>
    </source>
</reference>
<dbReference type="PROSITE" id="PS00830">
    <property type="entry name" value="GREAB_2"/>
    <property type="match status" value="1"/>
</dbReference>
<dbReference type="InterPro" id="IPR036953">
    <property type="entry name" value="GreA/GreB_C_sf"/>
</dbReference>
<keyword evidence="3" id="KW-0648">Protein biosynthesis</keyword>
<dbReference type="PANTHER" id="PTHR30437:SF6">
    <property type="entry name" value="TRANSCRIPTION ELONGATION FACTOR GREB"/>
    <property type="match status" value="1"/>
</dbReference>
<name>A0ABQ5PVZ8_9BACT</name>
<sequence>MNRAFIKDPDDTGRPEDLPDRPQSPHPNYVTPAGLRQLQDLKADLAGRQSRLLAEGKLANPQELAIVQRDLRYYQERLNRAVLVDPSGKTGERVHFGAAVEVCDEAGAIATYTLVGEDEADPAQGKVSWVSPLGEALLNAEAGDEVLWRRPAGTMRLEILSIRPGASC</sequence>
<dbReference type="PANTHER" id="PTHR30437">
    <property type="entry name" value="TRANSCRIPTION ELONGATION FACTOR GREA"/>
    <property type="match status" value="1"/>
</dbReference>
<feature type="region of interest" description="Disordered" evidence="1">
    <location>
        <begin position="1"/>
        <end position="28"/>
    </location>
</feature>
<dbReference type="InterPro" id="IPR001437">
    <property type="entry name" value="Tscrpt_elong_fac_GreA/B_C"/>
</dbReference>
<dbReference type="RefSeq" id="WP_285606789.1">
    <property type="nucleotide sequence ID" value="NZ_BSDC01000001.1"/>
</dbReference>
<dbReference type="PIRSF" id="PIRSF006092">
    <property type="entry name" value="GreA_GreB"/>
    <property type="match status" value="1"/>
</dbReference>
<keyword evidence="4" id="KW-1185">Reference proteome</keyword>
<dbReference type="Pfam" id="PF01272">
    <property type="entry name" value="GreA_GreB"/>
    <property type="match status" value="1"/>
</dbReference>
<proteinExistence type="predicted"/>
<evidence type="ECO:0000256" key="1">
    <source>
        <dbReference type="SAM" id="MobiDB-lite"/>
    </source>
</evidence>
<dbReference type="Proteomes" id="UP001165044">
    <property type="component" value="Unassembled WGS sequence"/>
</dbReference>
<dbReference type="InterPro" id="IPR018151">
    <property type="entry name" value="TF_GreA/GreB_CS"/>
</dbReference>
<evidence type="ECO:0000313" key="3">
    <source>
        <dbReference type="EMBL" id="GLH66493.1"/>
    </source>
</evidence>
<feature type="compositionally biased region" description="Basic and acidic residues" evidence="1">
    <location>
        <begin position="1"/>
        <end position="20"/>
    </location>
</feature>
<protein>
    <submittedName>
        <fullName evidence="3">Elongation factor GreAB</fullName>
    </submittedName>
</protein>
<evidence type="ECO:0000259" key="2">
    <source>
        <dbReference type="Pfam" id="PF01272"/>
    </source>
</evidence>
<dbReference type="SUPFAM" id="SSF54534">
    <property type="entry name" value="FKBP-like"/>
    <property type="match status" value="1"/>
</dbReference>
<dbReference type="GO" id="GO:0003746">
    <property type="term" value="F:translation elongation factor activity"/>
    <property type="evidence" value="ECO:0007669"/>
    <property type="project" value="UniProtKB-KW"/>
</dbReference>
<accession>A0ABQ5PVZ8</accession>
<dbReference type="EMBL" id="BSDC01000001">
    <property type="protein sequence ID" value="GLH66493.1"/>
    <property type="molecule type" value="Genomic_DNA"/>
</dbReference>
<gene>
    <name evidence="3" type="ORF">GETHED_08570</name>
</gene>
<dbReference type="InterPro" id="IPR023459">
    <property type="entry name" value="Tscrpt_elong_fac_GreA/B_fam"/>
</dbReference>
<keyword evidence="3" id="KW-0251">Elongation factor</keyword>
<feature type="domain" description="Transcription elongation factor GreA/GreB C-terminal" evidence="2">
    <location>
        <begin position="91"/>
        <end position="163"/>
    </location>
</feature>
<dbReference type="Gene3D" id="3.10.50.30">
    <property type="entry name" value="Transcription elongation factor, GreA/GreB, C-terminal domain"/>
    <property type="match status" value="1"/>
</dbReference>
<evidence type="ECO:0000313" key="4">
    <source>
        <dbReference type="Proteomes" id="UP001165044"/>
    </source>
</evidence>
<organism evidence="3 4">
    <name type="scientific">Geothrix edaphica</name>
    <dbReference type="NCBI Taxonomy" id="2927976"/>
    <lineage>
        <taxon>Bacteria</taxon>
        <taxon>Pseudomonadati</taxon>
        <taxon>Acidobacteriota</taxon>
        <taxon>Holophagae</taxon>
        <taxon>Holophagales</taxon>
        <taxon>Holophagaceae</taxon>
        <taxon>Geothrix</taxon>
    </lineage>
</organism>